<feature type="domain" description="IrrE N-terminal-like" evidence="1">
    <location>
        <begin position="111"/>
        <end position="243"/>
    </location>
</feature>
<evidence type="ECO:0000259" key="1">
    <source>
        <dbReference type="Pfam" id="PF06114"/>
    </source>
</evidence>
<keyword evidence="3" id="KW-1185">Reference proteome</keyword>
<dbReference type="KEGG" id="dgi:Desgi_4549"/>
<protein>
    <submittedName>
        <fullName evidence="2">Putative Zn peptidase</fullName>
    </submittedName>
</protein>
<sequence>MLHLDFRKKKNGVPILSQQEIDNMAEALLMDYDPELLEQPTSLDIEMFSESYVELEMDYKDLTPDQSILGATVFGDGYTKVYDFDKGEMVPIPVVEGTVIIDNSLLNPEQLRRGRFTLGHEIGHWLFHRHMYIVDKNQITLFDDLPETEPIIKCRNNDIENPGRKLETDDDWMEWHADYFASALLMPKTTFKKAVQKMFMQVGLLDSYYRLGTDHDLDLWALQLPRDLADIFNVSVAAARIRLKKLGIIVEPKVGPHLLFDSTV</sequence>
<dbReference type="AlphaFoldDB" id="R4KQF7"/>
<dbReference type="Pfam" id="PF06114">
    <property type="entry name" value="Peptidase_M78"/>
    <property type="match status" value="1"/>
</dbReference>
<dbReference type="HOGENOM" id="CLU_083560_1_0_9"/>
<gene>
    <name evidence="2" type="ORF">Desgi_4549</name>
</gene>
<dbReference type="OrthoDB" id="581382at2"/>
<dbReference type="Gene3D" id="1.10.10.2910">
    <property type="match status" value="1"/>
</dbReference>
<proteinExistence type="predicted"/>
<dbReference type="STRING" id="767817.Desgi_4549"/>
<dbReference type="Proteomes" id="UP000013520">
    <property type="component" value="Chromosome"/>
</dbReference>
<dbReference type="PANTHER" id="PTHR43236:SF2">
    <property type="entry name" value="BLL0069 PROTEIN"/>
    <property type="match status" value="1"/>
</dbReference>
<organism evidence="2 3">
    <name type="scientific">Desulfoscipio gibsoniae DSM 7213</name>
    <dbReference type="NCBI Taxonomy" id="767817"/>
    <lineage>
        <taxon>Bacteria</taxon>
        <taxon>Bacillati</taxon>
        <taxon>Bacillota</taxon>
        <taxon>Clostridia</taxon>
        <taxon>Eubacteriales</taxon>
        <taxon>Desulfallaceae</taxon>
        <taxon>Desulfoscipio</taxon>
    </lineage>
</organism>
<dbReference type="EMBL" id="CP003273">
    <property type="protein sequence ID" value="AGL03777.1"/>
    <property type="molecule type" value="Genomic_DNA"/>
</dbReference>
<dbReference type="RefSeq" id="WP_006524164.1">
    <property type="nucleotide sequence ID" value="NC_021184.1"/>
</dbReference>
<reference evidence="2 3" key="1">
    <citation type="submission" date="2012-01" db="EMBL/GenBank/DDBJ databases">
        <title>Complete sequence of Desulfotomaculum gibsoniae DSM 7213.</title>
        <authorList>
            <consortium name="US DOE Joint Genome Institute"/>
            <person name="Lucas S."/>
            <person name="Han J."/>
            <person name="Lapidus A."/>
            <person name="Cheng J.-F."/>
            <person name="Goodwin L."/>
            <person name="Pitluck S."/>
            <person name="Peters L."/>
            <person name="Ovchinnikova G."/>
            <person name="Teshima H."/>
            <person name="Detter J.C."/>
            <person name="Han C."/>
            <person name="Tapia R."/>
            <person name="Land M."/>
            <person name="Hauser L."/>
            <person name="Kyrpides N."/>
            <person name="Ivanova N."/>
            <person name="Pagani I."/>
            <person name="Parshina S."/>
            <person name="Plugge C."/>
            <person name="Muyzer G."/>
            <person name="Kuever J."/>
            <person name="Ivanova A."/>
            <person name="Nazina T."/>
            <person name="Klenk H.-P."/>
            <person name="Brambilla E."/>
            <person name="Spring S."/>
            <person name="Stams A.F."/>
            <person name="Woyke T."/>
        </authorList>
    </citation>
    <scope>NUCLEOTIDE SEQUENCE [LARGE SCALE GENOMIC DNA]</scope>
    <source>
        <strain evidence="2 3">DSM 7213</strain>
    </source>
</reference>
<evidence type="ECO:0000313" key="3">
    <source>
        <dbReference type="Proteomes" id="UP000013520"/>
    </source>
</evidence>
<dbReference type="PANTHER" id="PTHR43236">
    <property type="entry name" value="ANTITOXIN HIGA1"/>
    <property type="match status" value="1"/>
</dbReference>
<dbReference type="eggNOG" id="COG2856">
    <property type="taxonomic scope" value="Bacteria"/>
</dbReference>
<dbReference type="InterPro" id="IPR052345">
    <property type="entry name" value="Rad_response_metalloprotease"/>
</dbReference>
<dbReference type="InterPro" id="IPR010359">
    <property type="entry name" value="IrrE_HExxH"/>
</dbReference>
<accession>R4KQF7</accession>
<name>R4KQF7_9FIRM</name>
<evidence type="ECO:0000313" key="2">
    <source>
        <dbReference type="EMBL" id="AGL03777.1"/>
    </source>
</evidence>